<dbReference type="PATRIC" id="fig|68170.10.peg.1998"/>
<feature type="transmembrane region" description="Helical" evidence="1">
    <location>
        <begin position="21"/>
        <end position="40"/>
    </location>
</feature>
<proteinExistence type="predicted"/>
<dbReference type="AlphaFoldDB" id="A0A0F0GGU1"/>
<feature type="transmembrane region" description="Helical" evidence="1">
    <location>
        <begin position="192"/>
        <end position="215"/>
    </location>
</feature>
<feature type="transmembrane region" description="Helical" evidence="1">
    <location>
        <begin position="46"/>
        <end position="67"/>
    </location>
</feature>
<comment type="caution">
    <text evidence="2">The sequence shown here is derived from an EMBL/GenBank/DDBJ whole genome shotgun (WGS) entry which is preliminary data.</text>
</comment>
<accession>A0A0F0GGU1</accession>
<keyword evidence="3" id="KW-1185">Reference proteome</keyword>
<keyword evidence="1" id="KW-0812">Transmembrane</keyword>
<gene>
    <name evidence="2" type="ORF">UK23_43845</name>
</gene>
<protein>
    <recommendedName>
        <fullName evidence="4">PH domain-containing protein</fullName>
    </recommendedName>
</protein>
<reference evidence="2 3" key="1">
    <citation type="submission" date="2015-02" db="EMBL/GenBank/DDBJ databases">
        <authorList>
            <person name="Ju K.-S."/>
            <person name="Doroghazi J.R."/>
            <person name="Metcalf W."/>
        </authorList>
    </citation>
    <scope>NUCLEOTIDE SEQUENCE [LARGE SCALE GENOMIC DNA]</scope>
    <source>
        <strain evidence="2 3">NRRL B-16140</strain>
    </source>
</reference>
<dbReference type="Proteomes" id="UP000033393">
    <property type="component" value="Unassembled WGS sequence"/>
</dbReference>
<evidence type="ECO:0000256" key="1">
    <source>
        <dbReference type="SAM" id="Phobius"/>
    </source>
</evidence>
<evidence type="ECO:0008006" key="4">
    <source>
        <dbReference type="Google" id="ProtNLM"/>
    </source>
</evidence>
<sequence length="221" mass="23192">MIAMGPLLSTHPVHRRRFGGLVALTVSLICSLLVVAAFVLDFDGAELALLAFAFPLLISVPAAVVMLRNSRIQEAFELHEGGLAQVRNGVRRAWEWDQVRAIDLTPRGTDLICAVRFDDDEVVGFSASDTDDGLAITDALGEHCADALRRPARTQRRIGAMAAITLAGAGGAAAAIWAALQTVADDGGTHFGLAMVAVTGFVTAVITGVALIAVLRAPRPS</sequence>
<evidence type="ECO:0000313" key="3">
    <source>
        <dbReference type="Proteomes" id="UP000033393"/>
    </source>
</evidence>
<evidence type="ECO:0000313" key="2">
    <source>
        <dbReference type="EMBL" id="KJK34212.1"/>
    </source>
</evidence>
<keyword evidence="1" id="KW-0472">Membrane</keyword>
<name>A0A0F0GGU1_LENAE</name>
<feature type="transmembrane region" description="Helical" evidence="1">
    <location>
        <begin position="158"/>
        <end position="180"/>
    </location>
</feature>
<keyword evidence="1" id="KW-1133">Transmembrane helix</keyword>
<organism evidence="2 3">
    <name type="scientific">Lentzea aerocolonigenes</name>
    <name type="common">Lechevalieria aerocolonigenes</name>
    <name type="synonym">Saccharothrix aerocolonigenes</name>
    <dbReference type="NCBI Taxonomy" id="68170"/>
    <lineage>
        <taxon>Bacteria</taxon>
        <taxon>Bacillati</taxon>
        <taxon>Actinomycetota</taxon>
        <taxon>Actinomycetes</taxon>
        <taxon>Pseudonocardiales</taxon>
        <taxon>Pseudonocardiaceae</taxon>
        <taxon>Lentzea</taxon>
    </lineage>
</organism>
<dbReference type="EMBL" id="JYJG01000469">
    <property type="protein sequence ID" value="KJK34212.1"/>
    <property type="molecule type" value="Genomic_DNA"/>
</dbReference>